<name>A0A2P2ITN0_RHIMU</name>
<dbReference type="AlphaFoldDB" id="A0A2P2ITN0"/>
<proteinExistence type="predicted"/>
<accession>A0A2P2ITN0</accession>
<sequence length="33" mass="3993">MPIDIPPARKIFHLFFIWLSIKRLAHCHILTTY</sequence>
<organism evidence="1">
    <name type="scientific">Rhizophora mucronata</name>
    <name type="common">Asiatic mangrove</name>
    <dbReference type="NCBI Taxonomy" id="61149"/>
    <lineage>
        <taxon>Eukaryota</taxon>
        <taxon>Viridiplantae</taxon>
        <taxon>Streptophyta</taxon>
        <taxon>Embryophyta</taxon>
        <taxon>Tracheophyta</taxon>
        <taxon>Spermatophyta</taxon>
        <taxon>Magnoliopsida</taxon>
        <taxon>eudicotyledons</taxon>
        <taxon>Gunneridae</taxon>
        <taxon>Pentapetalae</taxon>
        <taxon>rosids</taxon>
        <taxon>fabids</taxon>
        <taxon>Malpighiales</taxon>
        <taxon>Rhizophoraceae</taxon>
        <taxon>Rhizophora</taxon>
    </lineage>
</organism>
<evidence type="ECO:0000313" key="1">
    <source>
        <dbReference type="EMBL" id="MBW84589.1"/>
    </source>
</evidence>
<protein>
    <submittedName>
        <fullName evidence="1">Uncharacterized protein</fullName>
    </submittedName>
</protein>
<dbReference type="EMBL" id="GGEC01004106">
    <property type="protein sequence ID" value="MBW84589.1"/>
    <property type="molecule type" value="Transcribed_RNA"/>
</dbReference>
<reference evidence="1" key="1">
    <citation type="submission" date="2018-02" db="EMBL/GenBank/DDBJ databases">
        <title>Rhizophora mucronata_Transcriptome.</title>
        <authorList>
            <person name="Meera S.P."/>
            <person name="Sreeshan A."/>
            <person name="Augustine A."/>
        </authorList>
    </citation>
    <scope>NUCLEOTIDE SEQUENCE</scope>
    <source>
        <tissue evidence="1">Leaf</tissue>
    </source>
</reference>